<evidence type="ECO:0000259" key="2">
    <source>
        <dbReference type="Pfam" id="PF14062"/>
    </source>
</evidence>
<feature type="domain" description="Suppressor of fused-like" evidence="1">
    <location>
        <begin position="869"/>
        <end position="1038"/>
    </location>
</feature>
<dbReference type="Pfam" id="PF05076">
    <property type="entry name" value="SUFU"/>
    <property type="match status" value="1"/>
</dbReference>
<proteinExistence type="predicted"/>
<dbReference type="RefSeq" id="WP_262399367.1">
    <property type="nucleotide sequence ID" value="NZ_JACRTB010000006.1"/>
</dbReference>
<dbReference type="InterPro" id="IPR019734">
    <property type="entry name" value="TPR_rpt"/>
</dbReference>
<dbReference type="SUPFAM" id="SSF48452">
    <property type="entry name" value="TPR-like"/>
    <property type="match status" value="2"/>
</dbReference>
<name>A0ABR7NH96_9FIRM</name>
<dbReference type="Pfam" id="PF25191">
    <property type="entry name" value="DUF7832"/>
    <property type="match status" value="1"/>
</dbReference>
<dbReference type="InterPro" id="IPR020941">
    <property type="entry name" value="SUFU-like_domain"/>
</dbReference>
<dbReference type="EMBL" id="JACRTB010000006">
    <property type="protein sequence ID" value="MBC8575778.1"/>
    <property type="molecule type" value="Genomic_DNA"/>
</dbReference>
<feature type="domain" description="DUF7832" evidence="3">
    <location>
        <begin position="1055"/>
        <end position="1170"/>
    </location>
</feature>
<dbReference type="InterPro" id="IPR057154">
    <property type="entry name" value="DUF7832"/>
</dbReference>
<dbReference type="InterPro" id="IPR025349">
    <property type="entry name" value="DUF4253"/>
</dbReference>
<dbReference type="InterPro" id="IPR037181">
    <property type="entry name" value="SUFU_N"/>
</dbReference>
<dbReference type="Proteomes" id="UP000658131">
    <property type="component" value="Unassembled WGS sequence"/>
</dbReference>
<protein>
    <submittedName>
        <fullName evidence="4">Suppressor of fused domain protein</fullName>
    </submittedName>
</protein>
<evidence type="ECO:0000259" key="3">
    <source>
        <dbReference type="Pfam" id="PF25191"/>
    </source>
</evidence>
<comment type="caution">
    <text evidence="4">The sequence shown here is derived from an EMBL/GenBank/DDBJ whole genome shotgun (WGS) entry which is preliminary data.</text>
</comment>
<dbReference type="InterPro" id="IPR011990">
    <property type="entry name" value="TPR-like_helical_dom_sf"/>
</dbReference>
<dbReference type="Gene3D" id="1.25.40.10">
    <property type="entry name" value="Tetratricopeptide repeat domain"/>
    <property type="match status" value="1"/>
</dbReference>
<dbReference type="Pfam" id="PF14062">
    <property type="entry name" value="DUF4253"/>
    <property type="match status" value="1"/>
</dbReference>
<organism evidence="4 5">
    <name type="scientific">Yanshouia hominis</name>
    <dbReference type="NCBI Taxonomy" id="2763673"/>
    <lineage>
        <taxon>Bacteria</taxon>
        <taxon>Bacillati</taxon>
        <taxon>Bacillota</taxon>
        <taxon>Clostridia</taxon>
        <taxon>Eubacteriales</taxon>
        <taxon>Oscillospiraceae</taxon>
        <taxon>Yanshouia</taxon>
    </lineage>
</organism>
<dbReference type="SUPFAM" id="SSF103359">
    <property type="entry name" value="Suppressor of Fused, N-terminal domain"/>
    <property type="match status" value="1"/>
</dbReference>
<keyword evidence="5" id="KW-1185">Reference proteome</keyword>
<feature type="domain" description="DUF4253" evidence="2">
    <location>
        <begin position="1367"/>
        <end position="1474"/>
    </location>
</feature>
<sequence length="1474" mass="169590">MDLLKQCQQWFEQDEAQKVIDSLEAIPAEERTPELDSELAKAYIAVAEIGEREPYEKALELLAPHEEYFAEDHCWNYQIALAYYCLDKEGPALRYFEQALNARPGDKDTQEYIDDCRRRLSLPRFEKNFRERTQEAWAAFSQIEAGLRQIMDIDETHQRGDELIEKCGNALKTALRDTSFELGFNGEKYELILSPEGLRSRLFPLVYFQKQAPESVLEHWNIWVGRQPCEGFELRAGEIEVRAEDVQVWAEKTADNQMNLVLYCEKLTPLLKEEPDRGWWALSMLVDQTIGEVSAIALIAGFDVSAQPKDEPAMPLTELPELVQSMGLSLWRDGSDYLENSYIAYELEPVKDPEADWRLDVYTGSCRLPVMINEYMAACTDTVDEYHRDGIVAGFLCYPVDDFTGEERAKAILDFRDDLRDTILRKAGAESVAFLGGATGLYYGYLDFIAWDLPAVLEAAKDFFTDSCVTQGAFHVFRRDAGAVRLWEREPEPEIHEETGSLLSAEDIETLAAFDEGTAGYFGKMVSWLDDFVKNGIAEGRFSEKQARQDLQIALWYAFAYNNLDEYRYYCKTAEWMKDSEKNAAGCATWYYRYSVALMYCGRLEEALKYAERGAQEEPDYPWIWLQVGKLRAHFGNKAGALDAVKQGLKLEPGDYEFLTLKKEIEAGAPLEQMEYHWINPDADQTLQQGLDADADDKQRSISCITVDQEGLERFWKIFGPKPEQYIPNAPYTQFPYIINDDSVDLVFQMNEAGMSKLHSDWLKELKGWLQSGRWLDRNHPDGRAAHLDTVLVGLDYRMGLLYKLTEDDAYFQIFLNPDGTEQEGTFWSSEENRVPEVYTEELSAVEQHIKNTFGEFENVFHELVSPDIHVDICVVPPSKERDYYTLVTMGMGAHRMNVPEELAEYKLERAELAIALPPDWKLDEKSLKDERWYWPIGLLKVLARLPISNDTWLGFGHTMDKQSPFAEDTKLCAAILTGPQGVEESGEVCTLPSGEEVNFYQVIPLYHNEMEYKMEHDADALFEKMAGISFVVNPTRQNAITRGTLAEEEFTGDMDDAAWHLKSIQEKGLPVDEINAYNHMAIYLRWCMEHDLMSAEFMERYWEQVQPFMADLSRADLRGFIRDQLKGQLFGALFNKEGAAFAGYYYGEADSPYFPSDIDNYALEYFGSEQYYSDKFQDEAYLFIPFDENYYQAMAKVMEKRFVNWQGQSFDEATLEPSDLAEAMMEYLDCECTYFPSMTDDDPIMSAYNYAKRESVKEGFVPVLIKADDETLLECLVMNADPENDADIYEFDLKTVTEYRKEMLSAPIKDGKAVLEELTGQRKEEAEDDDLDWEEEVLGEMEGGYDNCRFSSYWNSDNNMTYPLILAKIPVKNPWEIFAYLPFGNWNECPDTPELMAAAKYWFEQYGAVPAAMSHDELEFLLPAPVSQEKAMEVATEQYGFCPDIVDQEQDDPTVGNLADVLWQSTVWYFWWD</sequence>
<evidence type="ECO:0000259" key="1">
    <source>
        <dbReference type="Pfam" id="PF05076"/>
    </source>
</evidence>
<gene>
    <name evidence="4" type="ORF">H8717_05040</name>
</gene>
<accession>A0ABR7NH96</accession>
<evidence type="ECO:0000313" key="4">
    <source>
        <dbReference type="EMBL" id="MBC8575778.1"/>
    </source>
</evidence>
<evidence type="ECO:0000313" key="5">
    <source>
        <dbReference type="Proteomes" id="UP000658131"/>
    </source>
</evidence>
<reference evidence="4 5" key="1">
    <citation type="submission" date="2020-08" db="EMBL/GenBank/DDBJ databases">
        <title>Genome public.</title>
        <authorList>
            <person name="Liu C."/>
            <person name="Sun Q."/>
        </authorList>
    </citation>
    <scope>NUCLEOTIDE SEQUENCE [LARGE SCALE GENOMIC DNA]</scope>
    <source>
        <strain evidence="4 5">BX1</strain>
    </source>
</reference>
<dbReference type="SMART" id="SM00028">
    <property type="entry name" value="TPR"/>
    <property type="match status" value="3"/>
</dbReference>